<keyword evidence="4" id="KW-1185">Reference proteome</keyword>
<feature type="coiled-coil region" evidence="1">
    <location>
        <begin position="572"/>
        <end position="664"/>
    </location>
</feature>
<dbReference type="Pfam" id="PF03993">
    <property type="entry name" value="DUF349"/>
    <property type="match status" value="5"/>
</dbReference>
<evidence type="ECO:0000256" key="1">
    <source>
        <dbReference type="SAM" id="Coils"/>
    </source>
</evidence>
<evidence type="ECO:0000313" key="4">
    <source>
        <dbReference type="Proteomes" id="UP001207408"/>
    </source>
</evidence>
<dbReference type="AlphaFoldDB" id="A0AAE3MBC7"/>
<gene>
    <name evidence="3" type="ORF">OM074_03675</name>
</gene>
<dbReference type="EMBL" id="JAPDPI010000004">
    <property type="protein sequence ID" value="MCW3804711.1"/>
    <property type="molecule type" value="Genomic_DNA"/>
</dbReference>
<dbReference type="InterPro" id="IPR007139">
    <property type="entry name" value="DUF349"/>
</dbReference>
<reference evidence="3" key="1">
    <citation type="submission" date="2022-10" db="EMBL/GenBank/DDBJ databases">
        <authorList>
            <person name="Yu W.X."/>
        </authorList>
    </citation>
    <scope>NUCLEOTIDE SEQUENCE</scope>
    <source>
        <strain evidence="3">D04</strain>
    </source>
</reference>
<evidence type="ECO:0000256" key="2">
    <source>
        <dbReference type="SAM" id="MobiDB-lite"/>
    </source>
</evidence>
<sequence length="666" mass="78717">MEANDLNKSGEEKELNSTNAPENAQNEKAEPETAPQEELNEDPIEVTDSKDAGSEGLSEKETITEPALESKSAPTEQDQQAGAEGEEEKPVLEKVDLTILSREQLVKRLKYITSHFDISEIRDEVEEIKSIFYTLYNKEVEVLKERFVESGELEENFAAPNDPLEIEIKELLKDFKHKKIELAKNLEEEKEKNLAAKNEVIEAIKHLINRQESLNETFNEFRTLQHRFHEIGPIPQNKVRDTWDTYNLHIENFYNYVKINKELRDLDLKKNLELKTGLCEKAEKLIDEPFVVNSFKTLQKYHDAWREIGPVPKEVKDEIWERFKAATTIINQKHQAYFEGIKDQLKENLKLKTELCEKAEAILAEAAHSPKEWEAKSKKLIELQQTWKTIGFAPKKDNNAIYDRFRGACDKFFEEKRNFFKAYKNQQQQHLIEKTKLCEKAETMKDSTDWKKTTEEFIRIQKHWKEIGPVPRRQSDAIWHRFRKACDEFFDNKSKFFNHVDESQDDNLKKKEALIEELKNFKNCADNEATFNQLQDYQRQFAEIGHVPFKEKDRINQQFRNEINKHFDNLNMDEYHKNVQKFRNRLENLKNSDHQDDKINQERHKLLTKLKQLETDITVWENNIGFFAKSKSSASLIKDFQHKIENGKRNIKLLQEKIDMLDHMEE</sequence>
<name>A0AAE3MBC7_9BACT</name>
<organism evidence="3 4">
    <name type="scientific">Plebeiibacterium marinum</name>
    <dbReference type="NCBI Taxonomy" id="2992111"/>
    <lineage>
        <taxon>Bacteria</taxon>
        <taxon>Pseudomonadati</taxon>
        <taxon>Bacteroidota</taxon>
        <taxon>Bacteroidia</taxon>
        <taxon>Marinilabiliales</taxon>
        <taxon>Marinilabiliaceae</taxon>
        <taxon>Plebeiibacterium</taxon>
    </lineage>
</organism>
<feature type="region of interest" description="Disordered" evidence="2">
    <location>
        <begin position="1"/>
        <end position="89"/>
    </location>
</feature>
<dbReference type="Proteomes" id="UP001207408">
    <property type="component" value="Unassembled WGS sequence"/>
</dbReference>
<accession>A0AAE3MBC7</accession>
<dbReference type="RefSeq" id="WP_301197933.1">
    <property type="nucleotide sequence ID" value="NZ_JAPDPI010000004.1"/>
</dbReference>
<feature type="coiled-coil region" evidence="1">
    <location>
        <begin position="172"/>
        <end position="206"/>
    </location>
</feature>
<proteinExistence type="predicted"/>
<protein>
    <submittedName>
        <fullName evidence="3">DUF349 domain-containing protein</fullName>
    </submittedName>
</protein>
<feature type="compositionally biased region" description="Basic and acidic residues" evidence="2">
    <location>
        <begin position="47"/>
        <end position="63"/>
    </location>
</feature>
<evidence type="ECO:0000313" key="3">
    <source>
        <dbReference type="EMBL" id="MCW3804711.1"/>
    </source>
</evidence>
<keyword evidence="1" id="KW-0175">Coiled coil</keyword>
<comment type="caution">
    <text evidence="3">The sequence shown here is derived from an EMBL/GenBank/DDBJ whole genome shotgun (WGS) entry which is preliminary data.</text>
</comment>